<accession>A0A5E7ME34</accession>
<name>A0A5E7ME34_PSEFL</name>
<dbReference type="EMBL" id="CABVIK010000013">
    <property type="protein sequence ID" value="VVP22817.1"/>
    <property type="molecule type" value="Genomic_DNA"/>
</dbReference>
<organism evidence="1 2">
    <name type="scientific">Pseudomonas fluorescens</name>
    <dbReference type="NCBI Taxonomy" id="294"/>
    <lineage>
        <taxon>Bacteria</taxon>
        <taxon>Pseudomonadati</taxon>
        <taxon>Pseudomonadota</taxon>
        <taxon>Gammaproteobacteria</taxon>
        <taxon>Pseudomonadales</taxon>
        <taxon>Pseudomonadaceae</taxon>
        <taxon>Pseudomonas</taxon>
    </lineage>
</organism>
<evidence type="ECO:0000313" key="1">
    <source>
        <dbReference type="EMBL" id="VVP22817.1"/>
    </source>
</evidence>
<evidence type="ECO:0000313" key="2">
    <source>
        <dbReference type="Proteomes" id="UP000349468"/>
    </source>
</evidence>
<protein>
    <submittedName>
        <fullName evidence="1">Uncharacterized protein</fullName>
    </submittedName>
</protein>
<dbReference type="AlphaFoldDB" id="A0A5E7ME34"/>
<dbReference type="RefSeq" id="WP_122687180.1">
    <property type="nucleotide sequence ID" value="NZ_CABVIK010000013.1"/>
</dbReference>
<proteinExistence type="predicted"/>
<sequence>MIRKSAFTGWSALKDSYHLQQARENFSEPDYLNALAKSIQDVKPGTCFRDAMRQAITVDEYTLGVLGGQELGKRTRAILEAKTEQDPLPAF</sequence>
<dbReference type="Proteomes" id="UP000349468">
    <property type="component" value="Unassembled WGS sequence"/>
</dbReference>
<reference evidence="1 2" key="1">
    <citation type="submission" date="2019-09" db="EMBL/GenBank/DDBJ databases">
        <authorList>
            <person name="Chandra G."/>
            <person name="Truman W A."/>
        </authorList>
    </citation>
    <scope>NUCLEOTIDE SEQUENCE [LARGE SCALE GENOMIC DNA]</scope>
    <source>
        <strain evidence="1">PS870</strain>
    </source>
</reference>
<gene>
    <name evidence="1" type="ORF">PS870_03911</name>
</gene>